<dbReference type="HOGENOM" id="CLU_969946_0_0_1"/>
<dbReference type="AlphaFoldDB" id="S3CY33"/>
<dbReference type="KEGG" id="glz:GLAREA_01009"/>
<protein>
    <submittedName>
        <fullName evidence="2">Uncharacterized protein</fullName>
    </submittedName>
</protein>
<feature type="region of interest" description="Disordered" evidence="1">
    <location>
        <begin position="1"/>
        <end position="28"/>
    </location>
</feature>
<dbReference type="OrthoDB" id="3506274at2759"/>
<accession>S3CY33</accession>
<gene>
    <name evidence="2" type="ORF">GLAREA_01009</name>
</gene>
<evidence type="ECO:0000313" key="3">
    <source>
        <dbReference type="Proteomes" id="UP000016922"/>
    </source>
</evidence>
<evidence type="ECO:0000313" key="2">
    <source>
        <dbReference type="EMBL" id="EPE29849.1"/>
    </source>
</evidence>
<organism evidence="2 3">
    <name type="scientific">Glarea lozoyensis (strain ATCC 20868 / MF5171)</name>
    <dbReference type="NCBI Taxonomy" id="1116229"/>
    <lineage>
        <taxon>Eukaryota</taxon>
        <taxon>Fungi</taxon>
        <taxon>Dikarya</taxon>
        <taxon>Ascomycota</taxon>
        <taxon>Pezizomycotina</taxon>
        <taxon>Leotiomycetes</taxon>
        <taxon>Helotiales</taxon>
        <taxon>Helotiaceae</taxon>
        <taxon>Glarea</taxon>
    </lineage>
</organism>
<keyword evidence="3" id="KW-1185">Reference proteome</keyword>
<proteinExistence type="predicted"/>
<name>S3CY33_GLAL2</name>
<evidence type="ECO:0000256" key="1">
    <source>
        <dbReference type="SAM" id="MobiDB-lite"/>
    </source>
</evidence>
<reference evidence="2 3" key="1">
    <citation type="journal article" date="2013" name="BMC Genomics">
        <title>Genomics-driven discovery of the pneumocandin biosynthetic gene cluster in the fungus Glarea lozoyensis.</title>
        <authorList>
            <person name="Chen L."/>
            <person name="Yue Q."/>
            <person name="Zhang X."/>
            <person name="Xiang M."/>
            <person name="Wang C."/>
            <person name="Li S."/>
            <person name="Che Y."/>
            <person name="Ortiz-Lopez F.J."/>
            <person name="Bills G.F."/>
            <person name="Liu X."/>
            <person name="An Z."/>
        </authorList>
    </citation>
    <scope>NUCLEOTIDE SEQUENCE [LARGE SCALE GENOMIC DNA]</scope>
    <source>
        <strain evidence="3">ATCC 20868 / MF5171</strain>
    </source>
</reference>
<feature type="compositionally biased region" description="Polar residues" evidence="1">
    <location>
        <begin position="1"/>
        <end position="10"/>
    </location>
</feature>
<dbReference type="Proteomes" id="UP000016922">
    <property type="component" value="Unassembled WGS sequence"/>
</dbReference>
<dbReference type="RefSeq" id="XP_008083958.1">
    <property type="nucleotide sequence ID" value="XM_008085767.1"/>
</dbReference>
<dbReference type="GeneID" id="19460067"/>
<dbReference type="EMBL" id="KE145367">
    <property type="protein sequence ID" value="EPE29849.1"/>
    <property type="molecule type" value="Genomic_DNA"/>
</dbReference>
<sequence>MTLIVNTTFKPQKEKARQAKSPPGPSEEGLFSKLHLIQDLSQNSSYGYHLNPILPPQYQFTVGANKPNLPNQEIPDHYTLLGSGLEGLEEETRNELASCVTNGTYLGTEHEEGLNMAANVAVTVGVGERILLDLKWSLDRISAAWCMEVEVKEPVVDAEATPTSSSSPTTTGILTPTSSISSPIDVGRRIPSLSINVISTPPPIKRLCTFRWFQASHTNFKLLASSDTSESILVAEFVAETSSEKRARGWKGQLLFRDYFGREWEAVVLCSVGLMVDLRWGEEEVWI</sequence>